<sequence>MSPRHTHLWCVTTTTSGPDRPYAGGMAGDSGPAASFVAWLDEVGVDGFIHLADDLWAEVPALHEGPPGTRDALRSSVVSHLPVLRASFSSDDHGTSALPTAARDFGELMALADAPLSAILRSYEVGHAKMWSGYTRFLRASPLPDPHRADELEASSILMFQYMQAMTSETVVSFNQVRMSMMQERESRRGEIVKGVLAGTLDPSALYERVGYRVDETHIGYVAWTDDDSVSGQVGESARRHIAALARQQLAVPSGTSSVYGWFTPISHSTYRRLRNLKLSPGVQVAFGAPRAGIEGFRHTHEEALLSSRVPSRPGQNACFPDDSVAILISQRHDLATRFVDDHLGPLLQHEGRNRLLPTLQQFLETSGSPSRCGRRLGVHPNTVSQRIRRIEDILGYPIDPEDLSLRVALVVQPALTTETS</sequence>
<evidence type="ECO:0000259" key="4">
    <source>
        <dbReference type="Pfam" id="PF17853"/>
    </source>
</evidence>
<feature type="domain" description="CdaR GGDEF-like" evidence="4">
    <location>
        <begin position="208"/>
        <end position="306"/>
    </location>
</feature>
<proteinExistence type="inferred from homology"/>
<dbReference type="InterPro" id="IPR025736">
    <property type="entry name" value="PucR_C-HTH_dom"/>
</dbReference>
<dbReference type="Gene3D" id="1.10.10.2840">
    <property type="entry name" value="PucR C-terminal helix-turn-helix domain"/>
    <property type="match status" value="1"/>
</dbReference>
<reference evidence="5 6" key="1">
    <citation type="submission" date="2017-05" db="EMBL/GenBank/DDBJ databases">
        <title>Biotechnological potential of actinobacteria isolated from South African environments.</title>
        <authorList>
            <person name="Le Roes-Hill M."/>
            <person name="Prins A."/>
            <person name="Durrell K.A."/>
        </authorList>
    </citation>
    <scope>NUCLEOTIDE SEQUENCE [LARGE SCALE GENOMIC DNA]</scope>
    <source>
        <strain evidence="5">BS2</strain>
    </source>
</reference>
<dbReference type="Proteomes" id="UP000194632">
    <property type="component" value="Unassembled WGS sequence"/>
</dbReference>
<feature type="domain" description="RsbT co-antagonist protein RsbRD N-terminal" evidence="3">
    <location>
        <begin position="52"/>
        <end position="189"/>
    </location>
</feature>
<comment type="similarity">
    <text evidence="1">Belongs to the CdaR family.</text>
</comment>
<gene>
    <name evidence="5" type="ORF">CA982_08040</name>
</gene>
<feature type="domain" description="PucR C-terminal helix-turn-helix" evidence="2">
    <location>
        <begin position="356"/>
        <end position="410"/>
    </location>
</feature>
<dbReference type="Pfam" id="PF17853">
    <property type="entry name" value="GGDEF_2"/>
    <property type="match status" value="1"/>
</dbReference>
<dbReference type="InterPro" id="IPR025751">
    <property type="entry name" value="RsbRD_N_dom"/>
</dbReference>
<dbReference type="PANTHER" id="PTHR33744:SF1">
    <property type="entry name" value="DNA-BINDING TRANSCRIPTIONAL ACTIVATOR ADER"/>
    <property type="match status" value="1"/>
</dbReference>
<dbReference type="STRING" id="417102.CA982_08040"/>
<protein>
    <submittedName>
        <fullName evidence="5">Uncharacterized protein</fullName>
    </submittedName>
</protein>
<comment type="caution">
    <text evidence="5">The sequence shown here is derived from an EMBL/GenBank/DDBJ whole genome shotgun (WGS) entry which is preliminary data.</text>
</comment>
<accession>A0A243QCA8</accession>
<dbReference type="AlphaFoldDB" id="A0A243QCA8"/>
<dbReference type="PANTHER" id="PTHR33744">
    <property type="entry name" value="CARBOHYDRATE DIACID REGULATOR"/>
    <property type="match status" value="1"/>
</dbReference>
<dbReference type="EMBL" id="NGFO01000007">
    <property type="protein sequence ID" value="OUC79398.1"/>
    <property type="molecule type" value="Genomic_DNA"/>
</dbReference>
<keyword evidence="6" id="KW-1185">Reference proteome</keyword>
<evidence type="ECO:0000313" key="5">
    <source>
        <dbReference type="EMBL" id="OUC79398.1"/>
    </source>
</evidence>
<dbReference type="Pfam" id="PF13556">
    <property type="entry name" value="HTH_30"/>
    <property type="match status" value="1"/>
</dbReference>
<dbReference type="InterPro" id="IPR041522">
    <property type="entry name" value="CdaR_GGDEF"/>
</dbReference>
<organism evidence="5 6">
    <name type="scientific">Gordonia lacunae</name>
    <dbReference type="NCBI Taxonomy" id="417102"/>
    <lineage>
        <taxon>Bacteria</taxon>
        <taxon>Bacillati</taxon>
        <taxon>Actinomycetota</taxon>
        <taxon>Actinomycetes</taxon>
        <taxon>Mycobacteriales</taxon>
        <taxon>Gordoniaceae</taxon>
        <taxon>Gordonia</taxon>
    </lineage>
</organism>
<evidence type="ECO:0000256" key="1">
    <source>
        <dbReference type="ARBA" id="ARBA00006754"/>
    </source>
</evidence>
<dbReference type="InterPro" id="IPR042070">
    <property type="entry name" value="PucR_C-HTH_sf"/>
</dbReference>
<evidence type="ECO:0000259" key="3">
    <source>
        <dbReference type="Pfam" id="PF14361"/>
    </source>
</evidence>
<dbReference type="InterPro" id="IPR051448">
    <property type="entry name" value="CdaR-like_regulators"/>
</dbReference>
<name>A0A243QCA8_9ACTN</name>
<evidence type="ECO:0000313" key="6">
    <source>
        <dbReference type="Proteomes" id="UP000194632"/>
    </source>
</evidence>
<dbReference type="Pfam" id="PF14361">
    <property type="entry name" value="RsbRD_N"/>
    <property type="match status" value="1"/>
</dbReference>
<evidence type="ECO:0000259" key="2">
    <source>
        <dbReference type="Pfam" id="PF13556"/>
    </source>
</evidence>